<reference evidence="6 7" key="2">
    <citation type="submission" date="2018-06" db="EMBL/GenBank/DDBJ databases">
        <title>Metagenomic assembly of (sub)arctic Cyanobacteria and their associated microbiome from non-axenic cultures.</title>
        <authorList>
            <person name="Baurain D."/>
        </authorList>
    </citation>
    <scope>NUCLEOTIDE SEQUENCE [LARGE SCALE GENOMIC DNA]</scope>
    <source>
        <strain evidence="6">ULC129bin1</strain>
    </source>
</reference>
<protein>
    <recommendedName>
        <fullName evidence="2">Cell shape-determining protein MreC</fullName>
    </recommendedName>
    <alternativeName>
        <fullName evidence="4">Cell shape protein MreC</fullName>
    </alternativeName>
</protein>
<dbReference type="AlphaFoldDB" id="A0A2W4W041"/>
<evidence type="ECO:0000256" key="4">
    <source>
        <dbReference type="ARBA" id="ARBA00032089"/>
    </source>
</evidence>
<reference evidence="7" key="1">
    <citation type="submission" date="2018-04" db="EMBL/GenBank/DDBJ databases">
        <authorList>
            <person name="Cornet L."/>
        </authorList>
    </citation>
    <scope>NUCLEOTIDE SEQUENCE [LARGE SCALE GENOMIC DNA]</scope>
</reference>
<dbReference type="Gene3D" id="2.40.10.350">
    <property type="entry name" value="Rod shape-determining protein MreC, domain 2"/>
    <property type="match status" value="1"/>
</dbReference>
<name>A0A2W4W041_9CYAN</name>
<dbReference type="NCBIfam" id="NF010527">
    <property type="entry name" value="PRK13922.6-2"/>
    <property type="match status" value="1"/>
</dbReference>
<evidence type="ECO:0000313" key="6">
    <source>
        <dbReference type="EMBL" id="PZO17911.1"/>
    </source>
</evidence>
<proteinExistence type="inferred from homology"/>
<dbReference type="NCBIfam" id="TIGR00219">
    <property type="entry name" value="mreC"/>
    <property type="match status" value="1"/>
</dbReference>
<evidence type="ECO:0000313" key="7">
    <source>
        <dbReference type="Proteomes" id="UP000249354"/>
    </source>
</evidence>
<gene>
    <name evidence="6" type="ORF">DCF25_10485</name>
</gene>
<organism evidence="6 7">
    <name type="scientific">Leptolyngbya foveolarum</name>
    <dbReference type="NCBI Taxonomy" id="47253"/>
    <lineage>
        <taxon>Bacteria</taxon>
        <taxon>Bacillati</taxon>
        <taxon>Cyanobacteriota</taxon>
        <taxon>Cyanophyceae</taxon>
        <taxon>Leptolyngbyales</taxon>
        <taxon>Leptolyngbyaceae</taxon>
        <taxon>Leptolyngbya group</taxon>
        <taxon>Leptolyngbya</taxon>
    </lineage>
</organism>
<dbReference type="PANTHER" id="PTHR34138:SF1">
    <property type="entry name" value="CELL SHAPE-DETERMINING PROTEIN MREC"/>
    <property type="match status" value="1"/>
</dbReference>
<dbReference type="PANTHER" id="PTHR34138">
    <property type="entry name" value="CELL SHAPE-DETERMINING PROTEIN MREC"/>
    <property type="match status" value="1"/>
</dbReference>
<dbReference type="Proteomes" id="UP000249354">
    <property type="component" value="Unassembled WGS sequence"/>
</dbReference>
<evidence type="ECO:0000256" key="3">
    <source>
        <dbReference type="ARBA" id="ARBA00022960"/>
    </source>
</evidence>
<keyword evidence="3" id="KW-0133">Cell shape</keyword>
<feature type="domain" description="Rod shape-determining protein MreC beta-barrel core" evidence="5">
    <location>
        <begin position="99"/>
        <end position="242"/>
    </location>
</feature>
<sequence>MFTLRRWWDKNALRAGLVLLAIGTALGIRQTNGALVLEVYQLVSGPFQPSEVTEQRLEKAYVLELQERVIELENQNQKLRELIDYDKNSKLATTTLAAVIGRSADHWWQHLTINKGTSDKVKRGDIATGPGGLVGRVIEVTPNTARILLVTDPTSQIGVKVSSSRSTGYIQGETDSQATMQFFEKAPVVKAGDVVVTSSFSRLFPQGIPVGRVASVDMGNSPAPKATVQLSVPMSNLEWVTIHPFTPKLNVDAAPAKIVTDDNP</sequence>
<dbReference type="GO" id="GO:0005886">
    <property type="term" value="C:plasma membrane"/>
    <property type="evidence" value="ECO:0007669"/>
    <property type="project" value="TreeGrafter"/>
</dbReference>
<dbReference type="InterPro" id="IPR042175">
    <property type="entry name" value="Cell/Rod_MreC_2"/>
</dbReference>
<comment type="caution">
    <text evidence="6">The sequence shown here is derived from an EMBL/GenBank/DDBJ whole genome shotgun (WGS) entry which is preliminary data.</text>
</comment>
<evidence type="ECO:0000256" key="2">
    <source>
        <dbReference type="ARBA" id="ARBA00013855"/>
    </source>
</evidence>
<evidence type="ECO:0000256" key="1">
    <source>
        <dbReference type="ARBA" id="ARBA00009369"/>
    </source>
</evidence>
<dbReference type="InterPro" id="IPR042177">
    <property type="entry name" value="Cell/Rod_1"/>
</dbReference>
<evidence type="ECO:0000259" key="5">
    <source>
        <dbReference type="Pfam" id="PF04085"/>
    </source>
</evidence>
<dbReference type="GO" id="GO:0008360">
    <property type="term" value="P:regulation of cell shape"/>
    <property type="evidence" value="ECO:0007669"/>
    <property type="project" value="UniProtKB-KW"/>
</dbReference>
<dbReference type="InterPro" id="IPR055342">
    <property type="entry name" value="MreC_beta-barrel_core"/>
</dbReference>
<dbReference type="InterPro" id="IPR007221">
    <property type="entry name" value="MreC"/>
</dbReference>
<comment type="similarity">
    <text evidence="1">Belongs to the MreC family.</text>
</comment>
<dbReference type="EMBL" id="QBMC01000061">
    <property type="protein sequence ID" value="PZO17911.1"/>
    <property type="molecule type" value="Genomic_DNA"/>
</dbReference>
<accession>A0A2W4W041</accession>
<dbReference type="Pfam" id="PF04085">
    <property type="entry name" value="MreC"/>
    <property type="match status" value="1"/>
</dbReference>
<dbReference type="Gene3D" id="2.40.10.340">
    <property type="entry name" value="Rod shape-determining protein MreC, domain 1"/>
    <property type="match status" value="1"/>
</dbReference>